<evidence type="ECO:0000256" key="1">
    <source>
        <dbReference type="ARBA" id="ARBA00008136"/>
    </source>
</evidence>
<name>A0ABP3PBD4_9PROT</name>
<accession>A0ABP3PBD4</accession>
<evidence type="ECO:0000256" key="5">
    <source>
        <dbReference type="ARBA" id="ARBA00023124"/>
    </source>
</evidence>
<dbReference type="RefSeq" id="WP_279589286.1">
    <property type="nucleotide sequence ID" value="NZ_BAAADD010000002.1"/>
</dbReference>
<evidence type="ECO:0000256" key="2">
    <source>
        <dbReference type="ARBA" id="ARBA00022670"/>
    </source>
</evidence>
<dbReference type="EC" id="3.4.-.-" evidence="8"/>
<evidence type="ECO:0000256" key="7">
    <source>
        <dbReference type="ARBA" id="ARBA00023239"/>
    </source>
</evidence>
<keyword evidence="2 8" id="KW-0645">Protease</keyword>
<keyword evidence="7" id="KW-0456">Lyase</keyword>
<dbReference type="SUPFAM" id="SSF143081">
    <property type="entry name" value="BB1717-like"/>
    <property type="match status" value="1"/>
</dbReference>
<evidence type="ECO:0000313" key="11">
    <source>
        <dbReference type="Proteomes" id="UP001499951"/>
    </source>
</evidence>
<keyword evidence="11" id="KW-1185">Reference proteome</keyword>
<dbReference type="InterPro" id="IPR036590">
    <property type="entry name" value="SRAP-like"/>
</dbReference>
<comment type="caution">
    <text evidence="10">The sequence shown here is derived from an EMBL/GenBank/DDBJ whole genome shotgun (WGS) entry which is preliminary data.</text>
</comment>
<feature type="region of interest" description="Disordered" evidence="9">
    <location>
        <begin position="196"/>
        <end position="223"/>
    </location>
</feature>
<dbReference type="PANTHER" id="PTHR13604">
    <property type="entry name" value="DC12-RELATED"/>
    <property type="match status" value="1"/>
</dbReference>
<evidence type="ECO:0000313" key="10">
    <source>
        <dbReference type="EMBL" id="GAA0562601.1"/>
    </source>
</evidence>
<reference evidence="11" key="1">
    <citation type="journal article" date="2019" name="Int. J. Syst. Evol. Microbiol.">
        <title>The Global Catalogue of Microorganisms (GCM) 10K type strain sequencing project: providing services to taxonomists for standard genome sequencing and annotation.</title>
        <authorList>
            <consortium name="The Broad Institute Genomics Platform"/>
            <consortium name="The Broad Institute Genome Sequencing Center for Infectious Disease"/>
            <person name="Wu L."/>
            <person name="Ma J."/>
        </authorList>
    </citation>
    <scope>NUCLEOTIDE SEQUENCE [LARGE SCALE GENOMIC DNA]</scope>
    <source>
        <strain evidence="11">JCM 15089</strain>
    </source>
</reference>
<keyword evidence="6" id="KW-0238">DNA-binding</keyword>
<protein>
    <recommendedName>
        <fullName evidence="8">Abasic site processing protein</fullName>
        <ecNumber evidence="8">3.4.-.-</ecNumber>
    </recommendedName>
</protein>
<dbReference type="Gene3D" id="3.90.1680.10">
    <property type="entry name" value="SOS response associated peptidase-like"/>
    <property type="match status" value="1"/>
</dbReference>
<dbReference type="Pfam" id="PF02586">
    <property type="entry name" value="SRAP"/>
    <property type="match status" value="1"/>
</dbReference>
<keyword evidence="4 8" id="KW-0378">Hydrolase</keyword>
<evidence type="ECO:0000256" key="6">
    <source>
        <dbReference type="ARBA" id="ARBA00023125"/>
    </source>
</evidence>
<evidence type="ECO:0000256" key="3">
    <source>
        <dbReference type="ARBA" id="ARBA00022763"/>
    </source>
</evidence>
<comment type="similarity">
    <text evidence="1 8">Belongs to the SOS response-associated peptidase family.</text>
</comment>
<sequence>MCGKFTQMLTWSEMVEISDLLLSAKTGSMETVTPMRFASVIVLDDQGRRRTVRMRWGLVPAGARGPSAAKPIIHARAETIDVKPTFRAAFAARRGIVAVTTFNEGREVTPTKTEQYVLTPQDGAPVGIAVVWEPPSNSQPGPLSGTPFSFAMVTVPPNDLIATITDRMPALIDAADWPLWLGETQAPLEEVKALLKPSDRGLDMRRAEKPPSRKKDDGQPSLF</sequence>
<dbReference type="Proteomes" id="UP001499951">
    <property type="component" value="Unassembled WGS sequence"/>
</dbReference>
<organism evidence="10 11">
    <name type="scientific">Rhizomicrobium electricum</name>
    <dbReference type="NCBI Taxonomy" id="480070"/>
    <lineage>
        <taxon>Bacteria</taxon>
        <taxon>Pseudomonadati</taxon>
        <taxon>Pseudomonadota</taxon>
        <taxon>Alphaproteobacteria</taxon>
        <taxon>Micropepsales</taxon>
        <taxon>Micropepsaceae</taxon>
        <taxon>Rhizomicrobium</taxon>
    </lineage>
</organism>
<evidence type="ECO:0000256" key="9">
    <source>
        <dbReference type="SAM" id="MobiDB-lite"/>
    </source>
</evidence>
<dbReference type="InterPro" id="IPR003738">
    <property type="entry name" value="SRAP"/>
</dbReference>
<dbReference type="PANTHER" id="PTHR13604:SF0">
    <property type="entry name" value="ABASIC SITE PROCESSING PROTEIN HMCES"/>
    <property type="match status" value="1"/>
</dbReference>
<keyword evidence="3" id="KW-0227">DNA damage</keyword>
<evidence type="ECO:0000256" key="4">
    <source>
        <dbReference type="ARBA" id="ARBA00022801"/>
    </source>
</evidence>
<gene>
    <name evidence="10" type="ORF">GCM10008942_08780</name>
</gene>
<keyword evidence="5" id="KW-0190">Covalent protein-DNA linkage</keyword>
<dbReference type="EMBL" id="BAAADD010000002">
    <property type="protein sequence ID" value="GAA0562601.1"/>
    <property type="molecule type" value="Genomic_DNA"/>
</dbReference>
<evidence type="ECO:0000256" key="8">
    <source>
        <dbReference type="RuleBase" id="RU364100"/>
    </source>
</evidence>
<proteinExistence type="inferred from homology"/>